<keyword evidence="5" id="KW-0479">Metal-binding</keyword>
<feature type="domain" description="Polymerase nucleotidyl transferase" evidence="10">
    <location>
        <begin position="15"/>
        <end position="96"/>
    </location>
</feature>
<evidence type="ECO:0000256" key="4">
    <source>
        <dbReference type="ARBA" id="ARBA00022695"/>
    </source>
</evidence>
<dbReference type="GO" id="GO:0016779">
    <property type="term" value="F:nucleotidyltransferase activity"/>
    <property type="evidence" value="ECO:0007669"/>
    <property type="project" value="UniProtKB-KW"/>
</dbReference>
<dbReference type="CDD" id="cd05403">
    <property type="entry name" value="NT_KNTase_like"/>
    <property type="match status" value="1"/>
</dbReference>
<keyword evidence="12" id="KW-1185">Reference proteome</keyword>
<evidence type="ECO:0000256" key="6">
    <source>
        <dbReference type="ARBA" id="ARBA00022741"/>
    </source>
</evidence>
<organism evidence="11 12">
    <name type="scientific">Leptospira saintgironsiae</name>
    <dbReference type="NCBI Taxonomy" id="2023183"/>
    <lineage>
        <taxon>Bacteria</taxon>
        <taxon>Pseudomonadati</taxon>
        <taxon>Spirochaetota</taxon>
        <taxon>Spirochaetia</taxon>
        <taxon>Leptospirales</taxon>
        <taxon>Leptospiraceae</taxon>
        <taxon>Leptospira</taxon>
    </lineage>
</organism>
<dbReference type="InterPro" id="IPR052038">
    <property type="entry name" value="Type-VII_TA_antitoxin"/>
</dbReference>
<comment type="cofactor">
    <cofactor evidence="1">
        <name>Mg(2+)</name>
        <dbReference type="ChEBI" id="CHEBI:18420"/>
    </cofactor>
</comment>
<evidence type="ECO:0000313" key="11">
    <source>
        <dbReference type="EMBL" id="PJZ48152.1"/>
    </source>
</evidence>
<dbReference type="GO" id="GO:0005524">
    <property type="term" value="F:ATP binding"/>
    <property type="evidence" value="ECO:0007669"/>
    <property type="project" value="UniProtKB-KW"/>
</dbReference>
<dbReference type="Pfam" id="PF01909">
    <property type="entry name" value="NTP_transf_2"/>
    <property type="match status" value="1"/>
</dbReference>
<gene>
    <name evidence="11" type="ORF">CH362_15285</name>
</gene>
<evidence type="ECO:0000259" key="10">
    <source>
        <dbReference type="Pfam" id="PF01909"/>
    </source>
</evidence>
<dbReference type="OrthoDB" id="9809668at2"/>
<keyword evidence="3" id="KW-0808">Transferase</keyword>
<dbReference type="Proteomes" id="UP000231926">
    <property type="component" value="Unassembled WGS sequence"/>
</dbReference>
<keyword evidence="4" id="KW-0548">Nucleotidyltransferase</keyword>
<dbReference type="Gene3D" id="3.30.460.10">
    <property type="entry name" value="Beta Polymerase, domain 2"/>
    <property type="match status" value="1"/>
</dbReference>
<comment type="caution">
    <text evidence="11">The sequence shown here is derived from an EMBL/GenBank/DDBJ whole genome shotgun (WGS) entry which is preliminary data.</text>
</comment>
<keyword evidence="8" id="KW-0460">Magnesium</keyword>
<dbReference type="GO" id="GO:0046872">
    <property type="term" value="F:metal ion binding"/>
    <property type="evidence" value="ECO:0007669"/>
    <property type="project" value="UniProtKB-KW"/>
</dbReference>
<evidence type="ECO:0000256" key="9">
    <source>
        <dbReference type="ARBA" id="ARBA00038276"/>
    </source>
</evidence>
<dbReference type="EMBL" id="NPDR01000007">
    <property type="protein sequence ID" value="PJZ48152.1"/>
    <property type="molecule type" value="Genomic_DNA"/>
</dbReference>
<keyword evidence="2" id="KW-1277">Toxin-antitoxin system</keyword>
<sequence length="99" mass="11400">MKVETKQELMQRLSAVKPKLQADFGVLHIGFFGSFAKNNINPNSDVDILVEMKEPDFDSVVGLQIFLESIFERHVDLVRKRSQIKPSFLNRIQKDLINV</sequence>
<accession>A0A2M9Y9D4</accession>
<dbReference type="InterPro" id="IPR043519">
    <property type="entry name" value="NT_sf"/>
</dbReference>
<comment type="similarity">
    <text evidence="9">Belongs to the MntA antitoxin family.</text>
</comment>
<evidence type="ECO:0000256" key="8">
    <source>
        <dbReference type="ARBA" id="ARBA00022842"/>
    </source>
</evidence>
<dbReference type="PANTHER" id="PTHR33571:SF12">
    <property type="entry name" value="BSL3053 PROTEIN"/>
    <property type="match status" value="1"/>
</dbReference>
<protein>
    <submittedName>
        <fullName evidence="11">Toxin-antitoxin system toxin subunit</fullName>
    </submittedName>
</protein>
<name>A0A2M9Y9D4_9LEPT</name>
<dbReference type="InterPro" id="IPR002934">
    <property type="entry name" value="Polymerase_NTP_transf_dom"/>
</dbReference>
<evidence type="ECO:0000256" key="2">
    <source>
        <dbReference type="ARBA" id="ARBA00022649"/>
    </source>
</evidence>
<dbReference type="SUPFAM" id="SSF81301">
    <property type="entry name" value="Nucleotidyltransferase"/>
    <property type="match status" value="1"/>
</dbReference>
<reference evidence="11 12" key="1">
    <citation type="submission" date="2017-07" db="EMBL/GenBank/DDBJ databases">
        <title>Leptospira spp. isolated from tropical soils.</title>
        <authorList>
            <person name="Thibeaux R."/>
            <person name="Iraola G."/>
            <person name="Ferres I."/>
            <person name="Bierque E."/>
            <person name="Girault D."/>
            <person name="Soupe-Gilbert M.-E."/>
            <person name="Picardeau M."/>
            <person name="Goarant C."/>
        </authorList>
    </citation>
    <scope>NUCLEOTIDE SEQUENCE [LARGE SCALE GENOMIC DNA]</scope>
    <source>
        <strain evidence="11 12">FH4-C-A2</strain>
    </source>
</reference>
<evidence type="ECO:0000256" key="1">
    <source>
        <dbReference type="ARBA" id="ARBA00001946"/>
    </source>
</evidence>
<dbReference type="AlphaFoldDB" id="A0A2M9Y9D4"/>
<evidence type="ECO:0000313" key="12">
    <source>
        <dbReference type="Proteomes" id="UP000231926"/>
    </source>
</evidence>
<evidence type="ECO:0000256" key="5">
    <source>
        <dbReference type="ARBA" id="ARBA00022723"/>
    </source>
</evidence>
<dbReference type="PANTHER" id="PTHR33571">
    <property type="entry name" value="SSL8005 PROTEIN"/>
    <property type="match status" value="1"/>
</dbReference>
<evidence type="ECO:0000256" key="3">
    <source>
        <dbReference type="ARBA" id="ARBA00022679"/>
    </source>
</evidence>
<evidence type="ECO:0000256" key="7">
    <source>
        <dbReference type="ARBA" id="ARBA00022840"/>
    </source>
</evidence>
<proteinExistence type="inferred from homology"/>
<keyword evidence="7" id="KW-0067">ATP-binding</keyword>
<keyword evidence="6" id="KW-0547">Nucleotide-binding</keyword>